<evidence type="ECO:0000313" key="3">
    <source>
        <dbReference type="Proteomes" id="UP000467840"/>
    </source>
</evidence>
<dbReference type="Proteomes" id="UP000467840">
    <property type="component" value="Chromosome 1"/>
</dbReference>
<gene>
    <name evidence="2" type="ORF">GH714_021343</name>
</gene>
<dbReference type="EMBL" id="JAAGAX010000011">
    <property type="protein sequence ID" value="KAF2298286.1"/>
    <property type="molecule type" value="Genomic_DNA"/>
</dbReference>
<name>A0A6A6LE75_HEVBR</name>
<feature type="region of interest" description="Disordered" evidence="1">
    <location>
        <begin position="1"/>
        <end position="35"/>
    </location>
</feature>
<comment type="caution">
    <text evidence="2">The sequence shown here is derived from an EMBL/GenBank/DDBJ whole genome shotgun (WGS) entry which is preliminary data.</text>
</comment>
<organism evidence="2 3">
    <name type="scientific">Hevea brasiliensis</name>
    <name type="common">Para rubber tree</name>
    <name type="synonym">Siphonia brasiliensis</name>
    <dbReference type="NCBI Taxonomy" id="3981"/>
    <lineage>
        <taxon>Eukaryota</taxon>
        <taxon>Viridiplantae</taxon>
        <taxon>Streptophyta</taxon>
        <taxon>Embryophyta</taxon>
        <taxon>Tracheophyta</taxon>
        <taxon>Spermatophyta</taxon>
        <taxon>Magnoliopsida</taxon>
        <taxon>eudicotyledons</taxon>
        <taxon>Gunneridae</taxon>
        <taxon>Pentapetalae</taxon>
        <taxon>rosids</taxon>
        <taxon>fabids</taxon>
        <taxon>Malpighiales</taxon>
        <taxon>Euphorbiaceae</taxon>
        <taxon>Crotonoideae</taxon>
        <taxon>Micrandreae</taxon>
        <taxon>Hevea</taxon>
    </lineage>
</organism>
<sequence length="87" mass="10432">MAQNGDQFAIDEETFQQDTTEICDDLPYNNEDDDDDLTEWERNDMDAFSVDVDPADDVIEEEEYEFETDDEDLLLWVKMYYTRPDER</sequence>
<accession>A0A6A6LE75</accession>
<keyword evidence="3" id="KW-1185">Reference proteome</keyword>
<dbReference type="AlphaFoldDB" id="A0A6A6LE75"/>
<reference evidence="2 3" key="1">
    <citation type="journal article" date="2020" name="Mol. Plant">
        <title>The Chromosome-Based Rubber Tree Genome Provides New Insights into Spurge Genome Evolution and Rubber Biosynthesis.</title>
        <authorList>
            <person name="Liu J."/>
            <person name="Shi C."/>
            <person name="Shi C.C."/>
            <person name="Li W."/>
            <person name="Zhang Q.J."/>
            <person name="Zhang Y."/>
            <person name="Li K."/>
            <person name="Lu H.F."/>
            <person name="Shi C."/>
            <person name="Zhu S.T."/>
            <person name="Xiao Z.Y."/>
            <person name="Nan H."/>
            <person name="Yue Y."/>
            <person name="Zhu X.G."/>
            <person name="Wu Y."/>
            <person name="Hong X.N."/>
            <person name="Fan G.Y."/>
            <person name="Tong Y."/>
            <person name="Zhang D."/>
            <person name="Mao C.L."/>
            <person name="Liu Y.L."/>
            <person name="Hao S.J."/>
            <person name="Liu W.Q."/>
            <person name="Lv M.Q."/>
            <person name="Zhang H.B."/>
            <person name="Liu Y."/>
            <person name="Hu-Tang G.R."/>
            <person name="Wang J.P."/>
            <person name="Wang J.H."/>
            <person name="Sun Y.H."/>
            <person name="Ni S.B."/>
            <person name="Chen W.B."/>
            <person name="Zhang X.C."/>
            <person name="Jiao Y.N."/>
            <person name="Eichler E.E."/>
            <person name="Li G.H."/>
            <person name="Liu X."/>
            <person name="Gao L.Z."/>
        </authorList>
    </citation>
    <scope>NUCLEOTIDE SEQUENCE [LARGE SCALE GENOMIC DNA]</scope>
    <source>
        <strain evidence="3">cv. GT1</strain>
        <tissue evidence="2">Leaf</tissue>
    </source>
</reference>
<protein>
    <submittedName>
        <fullName evidence="2">Uncharacterized protein</fullName>
    </submittedName>
</protein>
<evidence type="ECO:0000256" key="1">
    <source>
        <dbReference type="SAM" id="MobiDB-lite"/>
    </source>
</evidence>
<proteinExistence type="predicted"/>
<evidence type="ECO:0000313" key="2">
    <source>
        <dbReference type="EMBL" id="KAF2298286.1"/>
    </source>
</evidence>